<comment type="subunit">
    <text evidence="10">Heterotetramer of TRAP-alpha, TRAP-beta, TRAP-delta and TRAP-gamma. Interacts with palmitoylated calnexin (CALX), the interaction is required for efficient folding of glycosylated proteins.</text>
</comment>
<feature type="transmembrane region" description="Helical" evidence="13">
    <location>
        <begin position="224"/>
        <end position="245"/>
    </location>
</feature>
<evidence type="ECO:0000256" key="14">
    <source>
        <dbReference type="SAM" id="SignalP"/>
    </source>
</evidence>
<comment type="similarity">
    <text evidence="2">Belongs to the TRAP-alpha family.</text>
</comment>
<dbReference type="OrthoDB" id="1926781at2759"/>
<dbReference type="KEGG" id="epa:110249795"/>
<feature type="compositionally biased region" description="Basic and acidic residues" evidence="12">
    <location>
        <begin position="64"/>
        <end position="82"/>
    </location>
</feature>
<keyword evidence="6" id="KW-0256">Endoplasmic reticulum</keyword>
<evidence type="ECO:0000313" key="16">
    <source>
        <dbReference type="Proteomes" id="UP000887567"/>
    </source>
</evidence>
<evidence type="ECO:0000256" key="11">
    <source>
        <dbReference type="ARBA" id="ARBA00031071"/>
    </source>
</evidence>
<comment type="function">
    <text evidence="9">TRAP proteins are part of a complex whose function is to bind calcium to the ER membrane and thereby regulate the retention of ER resident proteins. May be involved in the recycling of the translocation apparatus after completion of the translocation process or may function as a membrane-bound chaperone facilitating folding of translocated proteins.</text>
</comment>
<evidence type="ECO:0000256" key="6">
    <source>
        <dbReference type="ARBA" id="ARBA00022824"/>
    </source>
</evidence>
<dbReference type="EnsemblMetazoa" id="XM_021056377.2">
    <property type="protein sequence ID" value="XP_020912036.1"/>
    <property type="gene ID" value="LOC110249795"/>
</dbReference>
<feature type="compositionally biased region" description="Basic residues" evidence="12">
    <location>
        <begin position="286"/>
        <end position="299"/>
    </location>
</feature>
<feature type="compositionally biased region" description="Acidic residues" evidence="12">
    <location>
        <begin position="46"/>
        <end position="63"/>
    </location>
</feature>
<dbReference type="Proteomes" id="UP000887567">
    <property type="component" value="Unplaced"/>
</dbReference>
<organism evidence="15 16">
    <name type="scientific">Exaiptasia diaphana</name>
    <name type="common">Tropical sea anemone</name>
    <name type="synonym">Aiptasia pulchella</name>
    <dbReference type="NCBI Taxonomy" id="2652724"/>
    <lineage>
        <taxon>Eukaryota</taxon>
        <taxon>Metazoa</taxon>
        <taxon>Cnidaria</taxon>
        <taxon>Anthozoa</taxon>
        <taxon>Hexacorallia</taxon>
        <taxon>Actiniaria</taxon>
        <taxon>Aiptasiidae</taxon>
        <taxon>Exaiptasia</taxon>
    </lineage>
</organism>
<keyword evidence="8 13" id="KW-0472">Membrane</keyword>
<evidence type="ECO:0000256" key="13">
    <source>
        <dbReference type="SAM" id="Phobius"/>
    </source>
</evidence>
<proteinExistence type="inferred from homology"/>
<dbReference type="OMA" id="TFPYSFT"/>
<feature type="chain" id="PRO_5037341902" description="Translocon-associated protein subunit alpha" evidence="14">
    <location>
        <begin position="30"/>
        <end position="305"/>
    </location>
</feature>
<evidence type="ECO:0000256" key="12">
    <source>
        <dbReference type="SAM" id="MobiDB-lite"/>
    </source>
</evidence>
<feature type="region of interest" description="Disordered" evidence="12">
    <location>
        <begin position="32"/>
        <end position="95"/>
    </location>
</feature>
<keyword evidence="7 13" id="KW-1133">Transmembrane helix</keyword>
<dbReference type="AlphaFoldDB" id="A0A913XXX3"/>
<evidence type="ECO:0000256" key="1">
    <source>
        <dbReference type="ARBA" id="ARBA00004115"/>
    </source>
</evidence>
<reference evidence="15" key="1">
    <citation type="submission" date="2022-11" db="UniProtKB">
        <authorList>
            <consortium name="EnsemblMetazoa"/>
        </authorList>
    </citation>
    <scope>IDENTIFICATION</scope>
</reference>
<evidence type="ECO:0000256" key="3">
    <source>
        <dbReference type="ARBA" id="ARBA00020280"/>
    </source>
</evidence>
<accession>A0A913XXX3</accession>
<evidence type="ECO:0000256" key="2">
    <source>
        <dbReference type="ARBA" id="ARBA00006776"/>
    </source>
</evidence>
<feature type="signal peptide" evidence="14">
    <location>
        <begin position="1"/>
        <end position="29"/>
    </location>
</feature>
<dbReference type="InterPro" id="IPR005595">
    <property type="entry name" value="TRAP_alpha"/>
</dbReference>
<dbReference type="GeneID" id="110249795"/>
<dbReference type="GO" id="GO:0005789">
    <property type="term" value="C:endoplasmic reticulum membrane"/>
    <property type="evidence" value="ECO:0007669"/>
    <property type="project" value="UniProtKB-SubCell"/>
</dbReference>
<protein>
    <recommendedName>
        <fullName evidence="3">Translocon-associated protein subunit alpha</fullName>
    </recommendedName>
    <alternativeName>
        <fullName evidence="11">Signal sequence receptor subunit alpha</fullName>
    </alternativeName>
</protein>
<keyword evidence="4 13" id="KW-0812">Transmembrane</keyword>
<keyword evidence="5 14" id="KW-0732">Signal</keyword>
<dbReference type="RefSeq" id="XP_020912036.1">
    <property type="nucleotide sequence ID" value="XM_021056377.2"/>
</dbReference>
<dbReference type="PANTHER" id="PTHR12924">
    <property type="entry name" value="TRANSLOCON-ASSOCIATED PROTEIN, ALPHA SUBUNIT"/>
    <property type="match status" value="1"/>
</dbReference>
<evidence type="ECO:0000256" key="7">
    <source>
        <dbReference type="ARBA" id="ARBA00022989"/>
    </source>
</evidence>
<evidence type="ECO:0000256" key="10">
    <source>
        <dbReference type="ARBA" id="ARBA00025854"/>
    </source>
</evidence>
<evidence type="ECO:0000256" key="8">
    <source>
        <dbReference type="ARBA" id="ARBA00023136"/>
    </source>
</evidence>
<dbReference type="Pfam" id="PF03896">
    <property type="entry name" value="TRAP_alpha"/>
    <property type="match status" value="1"/>
</dbReference>
<evidence type="ECO:0000313" key="15">
    <source>
        <dbReference type="EnsemblMetazoa" id="XP_020912036.1"/>
    </source>
</evidence>
<comment type="subcellular location">
    <subcellularLocation>
        <location evidence="1">Endoplasmic reticulum membrane</location>
        <topology evidence="1">Single-pass type I membrane protein</topology>
    </subcellularLocation>
</comment>
<feature type="region of interest" description="Disordered" evidence="12">
    <location>
        <begin position="281"/>
        <end position="305"/>
    </location>
</feature>
<sequence>MFRLLDKFLFLTLLFLPSTLLLCGNVVFAQEDETEDEPEAAQATADDTETPSEEEDSKGEEEETPSKDTSEDTTQKDAVKGDGDEEEKEDQLKSSPDADSVILFKKKDQQFTAGIITKCLVSFSNIGRNEFTIEMMEASLRYPQDYSYYIQNFTAFQYNTVVKPGEQGNFEYAFQPHESFGGRPFGLSINLLYKDSDGKPFRDAVFNETIQLGENDDGMDGETFFLYIFVVAVGILLVMGAYYGLTSIKSVKSTFKQPTVERGTVQDEDIDYEWLPKETTTEFVKHSPRRSPRNRRQKRNTGSDE</sequence>
<dbReference type="PANTHER" id="PTHR12924:SF0">
    <property type="entry name" value="TRANSLOCON-ASSOCIATED PROTEIN SUBUNIT ALPHA"/>
    <property type="match status" value="1"/>
</dbReference>
<keyword evidence="16" id="KW-1185">Reference proteome</keyword>
<evidence type="ECO:0000256" key="5">
    <source>
        <dbReference type="ARBA" id="ARBA00022729"/>
    </source>
</evidence>
<name>A0A913XXX3_EXADI</name>
<evidence type="ECO:0000256" key="9">
    <source>
        <dbReference type="ARBA" id="ARBA00025620"/>
    </source>
</evidence>
<evidence type="ECO:0000256" key="4">
    <source>
        <dbReference type="ARBA" id="ARBA00022692"/>
    </source>
</evidence>